<sequence>MDNVFISPNWQQLARVITAGALMGIAGAASAEGSRDLYPASYAGPGAGRANLNLSTLASNRYLDIIPSRTFLYVYAEAGEVILLGSRNRTSGGVGAIEVFNPPGGQNPADLGFGTRADETVPGTADYTCDAGTTGLIPDRAAELAGPNSADGSATVPDGFTPCAYQAPQSGVYAVLFSGGSSGGSTGSVSTPAVSASSVSAWDVTVRSSLNSLTNIDGRLFTYAFAGATGGNGDGRRLYSTLYYVTDDGYRYEQTQRGMDPNAFAMYSNPQGFLDQGEPLYKSIRSNTHYLTGGILPNGSGIVAQRPSYPIFFTNPMIATGFADTRSYLDIPENPSAPQITDISFSYPPTQGSTTYVGRGGTFSFEAQDAISYQIVISRDGVDYDPANPDNRVLNGSVVNGLNQVFWNGYDNSGNPFPAGSGFEFQATVRNGEVHFPFVDAENNLSGGPTVVKLNGPNAGDATVYYDDRGYVTRNGTSVGTLNGDICGQGFNNQPVPGFSLTGVDSSDSDLNGPDTYYRSWDGSNNSGQDCSDNSQFFGDAKALDLWTFERTEPDPGIVLDFDIIDYADVTTSLSVSQDVAPGDQATAVIQFSNVGSQEASGVVYSLELPAGLSGVTCSGATCNYDAATGTISVTGLPASLSPGQSSAVTLSWVAPDAAVEVESFISTSSDQGPNLAPDSATGTGQNNPGATNTDVLAQISAPVSATPGSTVGLTLSYLNLGPLTADDMTYVANLPTGLSGVTCPVATCSYDAATGETIITGLPASLASGESVSVALSYTAPTSGAVAVSNSVTTSTSEVTLVNNTATASTNIVNVTTADVTTSVSPPSVANAGSTVTVPVSFQNLGPQVANDVDYDLVLGPNLSSVNCSGATCVYDAATGVLTVTGLPASLANGESTSFSVSYVAPASGVVPVSSSITTSSTESNALNNAASSETRIAGVDLFVTVDSNELVTTTGNGRFELTFGNQGEAPAADVTYSADLPTGLSDVTCAGATCSYDPVTGELTLTGLPDTLDPGQEVTVEVTVPAGGVTGEFFLEASVDTSTPEAVTTNNQAIGSFRAADNKPIPGLSGLGVILLSLSMGLLAWRRRLAQL</sequence>
<dbReference type="PANTHER" id="PTHR34819:SF3">
    <property type="entry name" value="CELL SURFACE PROTEIN"/>
    <property type="match status" value="1"/>
</dbReference>
<keyword evidence="2" id="KW-0472">Membrane</keyword>
<dbReference type="InterPro" id="IPR051172">
    <property type="entry name" value="Chlamydia_OmcB"/>
</dbReference>
<dbReference type="InterPro" id="IPR013783">
    <property type="entry name" value="Ig-like_fold"/>
</dbReference>
<keyword evidence="2" id="KW-1133">Transmembrane helix</keyword>
<dbReference type="InterPro" id="IPR001434">
    <property type="entry name" value="OmcB-like_DUF11"/>
</dbReference>
<dbReference type="AlphaFoldDB" id="A0A1H2ENJ7"/>
<evidence type="ECO:0000259" key="4">
    <source>
        <dbReference type="Pfam" id="PF18203"/>
    </source>
</evidence>
<feature type="region of interest" description="Disordered" evidence="1">
    <location>
        <begin position="667"/>
        <end position="693"/>
    </location>
</feature>
<feature type="domain" description="DUF11" evidence="3">
    <location>
        <begin position="946"/>
        <end position="1055"/>
    </location>
</feature>
<keyword evidence="6" id="KW-1185">Reference proteome</keyword>
<dbReference type="InterPro" id="IPR026442">
    <property type="entry name" value="IPTL_CTERM"/>
</dbReference>
<feature type="domain" description="IPTL-CTERM protein sorting" evidence="4">
    <location>
        <begin position="1066"/>
        <end position="1090"/>
    </location>
</feature>
<evidence type="ECO:0000259" key="3">
    <source>
        <dbReference type="Pfam" id="PF01345"/>
    </source>
</evidence>
<evidence type="ECO:0000313" key="5">
    <source>
        <dbReference type="EMBL" id="SDT96690.1"/>
    </source>
</evidence>
<evidence type="ECO:0000313" key="6">
    <source>
        <dbReference type="Proteomes" id="UP000243924"/>
    </source>
</evidence>
<protein>
    <submittedName>
        <fullName evidence="5">Uncharacterized protein</fullName>
    </submittedName>
</protein>
<gene>
    <name evidence="5" type="ORF">SAMN05216210_0899</name>
</gene>
<dbReference type="STRING" id="1434072.SAMN05216210_0899"/>
<dbReference type="Gene3D" id="2.60.40.10">
    <property type="entry name" value="Immunoglobulins"/>
    <property type="match status" value="2"/>
</dbReference>
<feature type="transmembrane region" description="Helical" evidence="2">
    <location>
        <begin position="1067"/>
        <end position="1087"/>
    </location>
</feature>
<feature type="domain" description="DUF11" evidence="3">
    <location>
        <begin position="705"/>
        <end position="810"/>
    </location>
</feature>
<dbReference type="RefSeq" id="WP_092384551.1">
    <property type="nucleotide sequence ID" value="NZ_LT629787.1"/>
</dbReference>
<dbReference type="Pfam" id="PF18203">
    <property type="entry name" value="IPTL-CTERM"/>
    <property type="match status" value="1"/>
</dbReference>
<feature type="domain" description="DUF11" evidence="3">
    <location>
        <begin position="577"/>
        <end position="682"/>
    </location>
</feature>
<name>A0A1H2ENJ7_9GAMM</name>
<dbReference type="Proteomes" id="UP000243924">
    <property type="component" value="Chromosome I"/>
</dbReference>
<evidence type="ECO:0000256" key="2">
    <source>
        <dbReference type="SAM" id="Phobius"/>
    </source>
</evidence>
<dbReference type="PANTHER" id="PTHR34819">
    <property type="entry name" value="LARGE CYSTEINE-RICH PERIPLASMIC PROTEIN OMCB"/>
    <property type="match status" value="1"/>
</dbReference>
<feature type="domain" description="DUF11" evidence="3">
    <location>
        <begin position="821"/>
        <end position="934"/>
    </location>
</feature>
<dbReference type="OrthoDB" id="28717at2"/>
<dbReference type="Pfam" id="PF01345">
    <property type="entry name" value="DUF11"/>
    <property type="match status" value="4"/>
</dbReference>
<dbReference type="EMBL" id="LT629787">
    <property type="protein sequence ID" value="SDT96690.1"/>
    <property type="molecule type" value="Genomic_DNA"/>
</dbReference>
<keyword evidence="2" id="KW-0812">Transmembrane</keyword>
<reference evidence="6" key="1">
    <citation type="submission" date="2016-10" db="EMBL/GenBank/DDBJ databases">
        <authorList>
            <person name="Varghese N."/>
            <person name="Submissions S."/>
        </authorList>
    </citation>
    <scope>NUCLEOTIDE SEQUENCE [LARGE SCALE GENOMIC DNA]</scope>
    <source>
        <strain evidence="6">CECT 8338</strain>
    </source>
</reference>
<evidence type="ECO:0000256" key="1">
    <source>
        <dbReference type="SAM" id="MobiDB-lite"/>
    </source>
</evidence>
<accession>A0A1H2ENJ7</accession>
<organism evidence="5 6">
    <name type="scientific">Halopseudomonas salegens</name>
    <dbReference type="NCBI Taxonomy" id="1434072"/>
    <lineage>
        <taxon>Bacteria</taxon>
        <taxon>Pseudomonadati</taxon>
        <taxon>Pseudomonadota</taxon>
        <taxon>Gammaproteobacteria</taxon>
        <taxon>Pseudomonadales</taxon>
        <taxon>Pseudomonadaceae</taxon>
        <taxon>Halopseudomonas</taxon>
    </lineage>
</organism>
<proteinExistence type="predicted"/>
<feature type="compositionally biased region" description="Polar residues" evidence="1">
    <location>
        <begin position="681"/>
        <end position="693"/>
    </location>
</feature>